<feature type="non-terminal residue" evidence="2">
    <location>
        <position position="1"/>
    </location>
</feature>
<evidence type="ECO:0000313" key="2">
    <source>
        <dbReference type="EMBL" id="KKL19584.1"/>
    </source>
</evidence>
<proteinExistence type="predicted"/>
<dbReference type="EMBL" id="LAZR01038432">
    <property type="protein sequence ID" value="KKL19584.1"/>
    <property type="molecule type" value="Genomic_DNA"/>
</dbReference>
<sequence>PAERQSFHARRAHAAAYAGVHSRAHAHQYKKIMIPFLIVMAALLVLVGAYSASEVLGADERTQQLDSYARMTMVMIASFPLAAVLGFGAWWFHRDVKGS</sequence>
<reference evidence="2" key="1">
    <citation type="journal article" date="2015" name="Nature">
        <title>Complex archaea that bridge the gap between prokaryotes and eukaryotes.</title>
        <authorList>
            <person name="Spang A."/>
            <person name="Saw J.H."/>
            <person name="Jorgensen S.L."/>
            <person name="Zaremba-Niedzwiedzka K."/>
            <person name="Martijn J."/>
            <person name="Lind A.E."/>
            <person name="van Eijk R."/>
            <person name="Schleper C."/>
            <person name="Guy L."/>
            <person name="Ettema T.J."/>
        </authorList>
    </citation>
    <scope>NUCLEOTIDE SEQUENCE</scope>
</reference>
<accession>A0A0F9BCD8</accession>
<feature type="transmembrane region" description="Helical" evidence="1">
    <location>
        <begin position="72"/>
        <end position="92"/>
    </location>
</feature>
<dbReference type="AlphaFoldDB" id="A0A0F9BCD8"/>
<keyword evidence="1" id="KW-1133">Transmembrane helix</keyword>
<gene>
    <name evidence="2" type="ORF">LCGC14_2464020</name>
</gene>
<comment type="caution">
    <text evidence="2">The sequence shown here is derived from an EMBL/GenBank/DDBJ whole genome shotgun (WGS) entry which is preliminary data.</text>
</comment>
<evidence type="ECO:0000256" key="1">
    <source>
        <dbReference type="SAM" id="Phobius"/>
    </source>
</evidence>
<organism evidence="2">
    <name type="scientific">marine sediment metagenome</name>
    <dbReference type="NCBI Taxonomy" id="412755"/>
    <lineage>
        <taxon>unclassified sequences</taxon>
        <taxon>metagenomes</taxon>
        <taxon>ecological metagenomes</taxon>
    </lineage>
</organism>
<name>A0A0F9BCD8_9ZZZZ</name>
<feature type="transmembrane region" description="Helical" evidence="1">
    <location>
        <begin position="32"/>
        <end position="52"/>
    </location>
</feature>
<protein>
    <submittedName>
        <fullName evidence="2">Uncharacterized protein</fullName>
    </submittedName>
</protein>
<keyword evidence="1" id="KW-0472">Membrane</keyword>
<keyword evidence="1" id="KW-0812">Transmembrane</keyword>